<dbReference type="Gene3D" id="2.60.40.1730">
    <property type="entry name" value="tricorn interacting facor f3 domain"/>
    <property type="match status" value="1"/>
</dbReference>
<feature type="domain" description="Peptidase M1 membrane alanine aminopeptidase" evidence="5">
    <location>
        <begin position="286"/>
        <end position="482"/>
    </location>
</feature>
<feature type="active site" description="Proton acceptor" evidence="2">
    <location>
        <position position="336"/>
    </location>
</feature>
<evidence type="ECO:0000313" key="9">
    <source>
        <dbReference type="Proteomes" id="UP000276133"/>
    </source>
</evidence>
<evidence type="ECO:0000313" key="8">
    <source>
        <dbReference type="EMBL" id="RNA36671.1"/>
    </source>
</evidence>
<keyword evidence="4" id="KW-0472">Membrane</keyword>
<keyword evidence="4" id="KW-0378">Hydrolase</keyword>
<evidence type="ECO:0000259" key="7">
    <source>
        <dbReference type="Pfam" id="PF17900"/>
    </source>
</evidence>
<name>A0A3M7SLJ6_BRAPC</name>
<evidence type="ECO:0000259" key="5">
    <source>
        <dbReference type="Pfam" id="PF01433"/>
    </source>
</evidence>
<dbReference type="GO" id="GO:0042277">
    <property type="term" value="F:peptide binding"/>
    <property type="evidence" value="ECO:0007669"/>
    <property type="project" value="TreeGrafter"/>
</dbReference>
<dbReference type="Proteomes" id="UP000276133">
    <property type="component" value="Unassembled WGS sequence"/>
</dbReference>
<dbReference type="GO" id="GO:0016020">
    <property type="term" value="C:membrane"/>
    <property type="evidence" value="ECO:0007669"/>
    <property type="project" value="TreeGrafter"/>
</dbReference>
<organism evidence="8 9">
    <name type="scientific">Brachionus plicatilis</name>
    <name type="common">Marine rotifer</name>
    <name type="synonym">Brachionus muelleri</name>
    <dbReference type="NCBI Taxonomy" id="10195"/>
    <lineage>
        <taxon>Eukaryota</taxon>
        <taxon>Metazoa</taxon>
        <taxon>Spiralia</taxon>
        <taxon>Gnathifera</taxon>
        <taxon>Rotifera</taxon>
        <taxon>Eurotatoria</taxon>
        <taxon>Monogononta</taxon>
        <taxon>Pseudotrocha</taxon>
        <taxon>Ploima</taxon>
        <taxon>Brachionidae</taxon>
        <taxon>Brachionus</taxon>
    </lineage>
</organism>
<dbReference type="PANTHER" id="PTHR11533:SF299">
    <property type="entry name" value="AMINOPEPTIDASE"/>
    <property type="match status" value="1"/>
</dbReference>
<dbReference type="Gene3D" id="1.25.50.20">
    <property type="match status" value="1"/>
</dbReference>
<feature type="domain" description="ERAP1-like C-terminal" evidence="6">
    <location>
        <begin position="578"/>
        <end position="805"/>
    </location>
</feature>
<dbReference type="GO" id="GO:0043171">
    <property type="term" value="P:peptide catabolic process"/>
    <property type="evidence" value="ECO:0007669"/>
    <property type="project" value="TreeGrafter"/>
</dbReference>
<dbReference type="GO" id="GO:0005615">
    <property type="term" value="C:extracellular space"/>
    <property type="evidence" value="ECO:0007669"/>
    <property type="project" value="TreeGrafter"/>
</dbReference>
<dbReference type="CDD" id="cd09601">
    <property type="entry name" value="M1_APN-Q_like"/>
    <property type="match status" value="1"/>
</dbReference>
<dbReference type="OrthoDB" id="510539at2759"/>
<dbReference type="InterPro" id="IPR027268">
    <property type="entry name" value="Peptidase_M4/M1_CTD_sf"/>
</dbReference>
<protein>
    <recommendedName>
        <fullName evidence="4">Aminopeptidase</fullName>
        <ecNumber evidence="4">3.4.11.-</ecNumber>
    </recommendedName>
</protein>
<dbReference type="Pfam" id="PF11838">
    <property type="entry name" value="ERAP1_C"/>
    <property type="match status" value="1"/>
</dbReference>
<dbReference type="SUPFAM" id="SSF63737">
    <property type="entry name" value="Leukotriene A4 hydrolase N-terminal domain"/>
    <property type="match status" value="1"/>
</dbReference>
<dbReference type="AlphaFoldDB" id="A0A3M7SLJ6"/>
<dbReference type="Gene3D" id="1.10.390.10">
    <property type="entry name" value="Neutral Protease Domain 2"/>
    <property type="match status" value="1"/>
</dbReference>
<comment type="cofactor">
    <cofactor evidence="3 4">
        <name>Zn(2+)</name>
        <dbReference type="ChEBI" id="CHEBI:29105"/>
    </cofactor>
    <text evidence="3 4">Binds 1 zinc ion per subunit.</text>
</comment>
<dbReference type="SUPFAM" id="SSF55486">
    <property type="entry name" value="Metalloproteases ('zincins'), catalytic domain"/>
    <property type="match status" value="1"/>
</dbReference>
<feature type="transmembrane region" description="Helical" evidence="4">
    <location>
        <begin position="12"/>
        <end position="38"/>
    </location>
</feature>
<evidence type="ECO:0000256" key="1">
    <source>
        <dbReference type="ARBA" id="ARBA00010136"/>
    </source>
</evidence>
<dbReference type="InterPro" id="IPR014782">
    <property type="entry name" value="Peptidase_M1_dom"/>
</dbReference>
<keyword evidence="3 4" id="KW-0862">Zinc</keyword>
<dbReference type="InterPro" id="IPR024571">
    <property type="entry name" value="ERAP1-like_C_dom"/>
</dbReference>
<sequence length="807" mass="93016">MNISKRKGLNVSLPVLIVGIVSGLCVILLIGLVSGLVLRPENCTPKANSSTTSVPTATTSKLSISSTTSTSTISRSNLTLPSTTTRPFVDRTTTPMFDFRLIDVAQPKKYDLLFKFYTDPYGSSSKESKNFDGEVNIFFQVKRPASRIELHIDIEVVVQNQAIQLTNSDTNQEVKIVRSGYLPNQLFEVIAEQELNEANYNIKIQFSGRTKTAGMYQANYLEDNLPRELIATNFLPTNARSVFPCFDEPSYKAEFEITIEHPERSIALSNFPKQSSEVFSESALPPKIVFLAVPDFNDDTSKNWGLSTFHEEFLLTPETDYSVKDEIIIAKKIANELAHFWTGGYITPTWWDDWWLSEGFSTFFEYEALNELFPDFKMRDEFINDHVIPIMWDDGFVSSRPIKFDVSSQIDIKFMFEQLTTSKSAAVVRMLKSIVGDQEFKKNIKNFLSQHPYGSVTTYDFYLSFNMSNVIPTTTEDFVDRWILQQNYPEVAVLIENRSGRTRVNFVQARFLLSQIQEEDPDLITSPYNYKWEIYLDCQAGGEFIGDQANHVQGMTTQFKFFLTGDRDFVDLDRVYTWVKCNKDFNGFYITDYRNELFEAFEAILLHDMTVFSDADRSNLIHNAFELAFLGSKSYQIAALLSNYLTDKETSPSPFRTFFWHVKKIASISEHRSSFKNLRSFILEMLADVLNRLGLDIWDNSGDESIRNFKIDLIDLECRMQSEKCLNKATGYYEEISEDFFLSPSDHQLAIPNELRPLVFKYHSQNTYEINDWINIFEFYENTNNVREREYALEALGNTRQTFLLDL</sequence>
<dbReference type="InterPro" id="IPR034016">
    <property type="entry name" value="M1_APN-typ"/>
</dbReference>
<evidence type="ECO:0000256" key="2">
    <source>
        <dbReference type="PIRSR" id="PIRSR634016-1"/>
    </source>
</evidence>
<dbReference type="GO" id="GO:0070006">
    <property type="term" value="F:metalloaminopeptidase activity"/>
    <property type="evidence" value="ECO:0007669"/>
    <property type="project" value="TreeGrafter"/>
</dbReference>
<keyword evidence="4 8" id="KW-0031">Aminopeptidase</keyword>
<dbReference type="Gene3D" id="2.60.40.1910">
    <property type="match status" value="1"/>
</dbReference>
<keyword evidence="3 4" id="KW-0479">Metal-binding</keyword>
<dbReference type="EMBL" id="REGN01001145">
    <property type="protein sequence ID" value="RNA36671.1"/>
    <property type="molecule type" value="Genomic_DNA"/>
</dbReference>
<evidence type="ECO:0000256" key="3">
    <source>
        <dbReference type="PIRSR" id="PIRSR634016-3"/>
    </source>
</evidence>
<accession>A0A3M7SLJ6</accession>
<comment type="similarity">
    <text evidence="1 4">Belongs to the peptidase M1 family.</text>
</comment>
<dbReference type="GO" id="GO:0006508">
    <property type="term" value="P:proteolysis"/>
    <property type="evidence" value="ECO:0007669"/>
    <property type="project" value="UniProtKB-KW"/>
</dbReference>
<dbReference type="InterPro" id="IPR042097">
    <property type="entry name" value="Aminopeptidase_N-like_N_sf"/>
</dbReference>
<keyword evidence="4" id="KW-0645">Protease</keyword>
<comment type="caution">
    <text evidence="8">The sequence shown here is derived from an EMBL/GenBank/DDBJ whole genome shotgun (WGS) entry which is preliminary data.</text>
</comment>
<dbReference type="STRING" id="10195.A0A3M7SLJ6"/>
<dbReference type="GO" id="GO:0008270">
    <property type="term" value="F:zinc ion binding"/>
    <property type="evidence" value="ECO:0007669"/>
    <property type="project" value="UniProtKB-UniRule"/>
</dbReference>
<dbReference type="GO" id="GO:0005737">
    <property type="term" value="C:cytoplasm"/>
    <property type="evidence" value="ECO:0007669"/>
    <property type="project" value="TreeGrafter"/>
</dbReference>
<dbReference type="InterPro" id="IPR045357">
    <property type="entry name" value="Aminopeptidase_N-like_N"/>
</dbReference>
<evidence type="ECO:0000256" key="4">
    <source>
        <dbReference type="RuleBase" id="RU364040"/>
    </source>
</evidence>
<feature type="binding site" evidence="3">
    <location>
        <position position="339"/>
    </location>
    <ligand>
        <name>Zn(2+)</name>
        <dbReference type="ChEBI" id="CHEBI:29105"/>
        <note>catalytic</note>
    </ligand>
</feature>
<dbReference type="Pfam" id="PF17900">
    <property type="entry name" value="Peptidase_M1_N"/>
    <property type="match status" value="1"/>
</dbReference>
<keyword evidence="9" id="KW-1185">Reference proteome</keyword>
<feature type="domain" description="Aminopeptidase N-like N-terminal" evidence="7">
    <location>
        <begin position="106"/>
        <end position="280"/>
    </location>
</feature>
<keyword evidence="4" id="KW-0482">Metalloprotease</keyword>
<proteinExistence type="inferred from homology"/>
<reference evidence="8 9" key="1">
    <citation type="journal article" date="2018" name="Sci. Rep.">
        <title>Genomic signatures of local adaptation to the degree of environmental predictability in rotifers.</title>
        <authorList>
            <person name="Franch-Gras L."/>
            <person name="Hahn C."/>
            <person name="Garcia-Roger E.M."/>
            <person name="Carmona M.J."/>
            <person name="Serra M."/>
            <person name="Gomez A."/>
        </authorList>
    </citation>
    <scope>NUCLEOTIDE SEQUENCE [LARGE SCALE GENOMIC DNA]</scope>
    <source>
        <strain evidence="8">HYR1</strain>
    </source>
</reference>
<keyword evidence="4" id="KW-1133">Transmembrane helix</keyword>
<dbReference type="Pfam" id="PF01433">
    <property type="entry name" value="Peptidase_M1"/>
    <property type="match status" value="1"/>
</dbReference>
<keyword evidence="4" id="KW-0812">Transmembrane</keyword>
<dbReference type="EC" id="3.4.11.-" evidence="4"/>
<dbReference type="InterPro" id="IPR050344">
    <property type="entry name" value="Peptidase_M1_aminopeptidases"/>
</dbReference>
<gene>
    <name evidence="8" type="ORF">BpHYR1_010658</name>
</gene>
<dbReference type="PANTHER" id="PTHR11533">
    <property type="entry name" value="PROTEASE M1 ZINC METALLOPROTEASE"/>
    <property type="match status" value="1"/>
</dbReference>
<feature type="binding site" evidence="3">
    <location>
        <position position="358"/>
    </location>
    <ligand>
        <name>Zn(2+)</name>
        <dbReference type="ChEBI" id="CHEBI:29105"/>
        <note>catalytic</note>
    </ligand>
</feature>
<evidence type="ECO:0000259" key="6">
    <source>
        <dbReference type="Pfam" id="PF11838"/>
    </source>
</evidence>